<protein>
    <recommendedName>
        <fullName evidence="5">Thioredoxin domain-containing protein</fullName>
    </recommendedName>
</protein>
<dbReference type="OrthoDB" id="9813820at2"/>
<evidence type="ECO:0000313" key="7">
    <source>
        <dbReference type="Proteomes" id="UP000249746"/>
    </source>
</evidence>
<reference evidence="6 7" key="1">
    <citation type="submission" date="2017-03" db="EMBL/GenBank/DDBJ databases">
        <title>Genomic and clinical evidence uncovers the enterohepatic species Helicobacter valdiviensis as a potential human intestinal pathogen.</title>
        <authorList>
            <person name="Fresia P."/>
            <person name="Jara R."/>
            <person name="Sierra R."/>
            <person name="Ferres I."/>
            <person name="Greif G."/>
            <person name="Iraola G."/>
            <person name="Collado L."/>
        </authorList>
    </citation>
    <scope>NUCLEOTIDE SEQUENCE [LARGE SCALE GENOMIC DNA]</scope>
    <source>
        <strain evidence="6 7">WBE14</strain>
    </source>
</reference>
<evidence type="ECO:0000256" key="4">
    <source>
        <dbReference type="ARBA" id="ARBA00023284"/>
    </source>
</evidence>
<dbReference type="AlphaFoldDB" id="A0A2W6PPH0"/>
<dbReference type="GO" id="GO:0030313">
    <property type="term" value="C:cell envelope"/>
    <property type="evidence" value="ECO:0007669"/>
    <property type="project" value="UniProtKB-SubCell"/>
</dbReference>
<accession>A0A2W6PPH0</accession>
<dbReference type="CDD" id="cd02966">
    <property type="entry name" value="TlpA_like_family"/>
    <property type="match status" value="1"/>
</dbReference>
<dbReference type="InterPro" id="IPR013766">
    <property type="entry name" value="Thioredoxin_domain"/>
</dbReference>
<proteinExistence type="predicted"/>
<evidence type="ECO:0000256" key="2">
    <source>
        <dbReference type="ARBA" id="ARBA00022748"/>
    </source>
</evidence>
<dbReference type="InterPro" id="IPR050553">
    <property type="entry name" value="Thioredoxin_ResA/DsbE_sf"/>
</dbReference>
<dbReference type="Gene3D" id="3.40.30.10">
    <property type="entry name" value="Glutaredoxin"/>
    <property type="match status" value="1"/>
</dbReference>
<dbReference type="GO" id="GO:0017004">
    <property type="term" value="P:cytochrome complex assembly"/>
    <property type="evidence" value="ECO:0007669"/>
    <property type="project" value="UniProtKB-KW"/>
</dbReference>
<dbReference type="PANTHER" id="PTHR42852:SF6">
    <property type="entry name" value="THIOL:DISULFIDE INTERCHANGE PROTEIN DSBE"/>
    <property type="match status" value="1"/>
</dbReference>
<keyword evidence="3" id="KW-1015">Disulfide bond</keyword>
<dbReference type="Proteomes" id="UP000249746">
    <property type="component" value="Unassembled WGS sequence"/>
</dbReference>
<comment type="caution">
    <text evidence="6">The sequence shown here is derived from an EMBL/GenBank/DDBJ whole genome shotgun (WGS) entry which is preliminary data.</text>
</comment>
<gene>
    <name evidence="6" type="ORF">B6S12_03020</name>
</gene>
<evidence type="ECO:0000256" key="1">
    <source>
        <dbReference type="ARBA" id="ARBA00004196"/>
    </source>
</evidence>
<keyword evidence="4" id="KW-0676">Redox-active center</keyword>
<evidence type="ECO:0000313" key="6">
    <source>
        <dbReference type="EMBL" id="PZT48623.1"/>
    </source>
</evidence>
<dbReference type="InterPro" id="IPR036249">
    <property type="entry name" value="Thioredoxin-like_sf"/>
</dbReference>
<dbReference type="Pfam" id="PF13905">
    <property type="entry name" value="Thioredoxin_8"/>
    <property type="match status" value="1"/>
</dbReference>
<keyword evidence="2" id="KW-0201">Cytochrome c-type biogenesis</keyword>
<evidence type="ECO:0000259" key="5">
    <source>
        <dbReference type="PROSITE" id="PS51352"/>
    </source>
</evidence>
<name>A0A2W6PPH0_9HELI</name>
<dbReference type="RefSeq" id="WP_111229344.1">
    <property type="nucleotide sequence ID" value="NZ_NBIU01000005.1"/>
</dbReference>
<dbReference type="PROSITE" id="PS51352">
    <property type="entry name" value="THIOREDOXIN_2"/>
    <property type="match status" value="1"/>
</dbReference>
<dbReference type="PROSITE" id="PS51257">
    <property type="entry name" value="PROKAR_LIPOPROTEIN"/>
    <property type="match status" value="1"/>
</dbReference>
<dbReference type="SUPFAM" id="SSF52833">
    <property type="entry name" value="Thioredoxin-like"/>
    <property type="match status" value="1"/>
</dbReference>
<sequence>MRKIVSLAVLVVAGLLFLGCEKNEQTSTNSQEIQEPKSSLLKNLVLDIKSDKLIINQEKKDKGNFKSLDVQKENIFKELKVSSQSKKAKMLFFFTTWCDPCKGMIPHLENLKKQYGDKVEIVGIPIDDLVGEFENLQESVNIFKSENALTFPLFVGQERKKLYEALGSIDGIPLLVIYDEMGDYVIDYLGAIPEEMIEFNLSQAITKLKAQ</sequence>
<organism evidence="6 7">
    <name type="scientific">Helicobacter valdiviensis</name>
    <dbReference type="NCBI Taxonomy" id="1458358"/>
    <lineage>
        <taxon>Bacteria</taxon>
        <taxon>Pseudomonadati</taxon>
        <taxon>Campylobacterota</taxon>
        <taxon>Epsilonproteobacteria</taxon>
        <taxon>Campylobacterales</taxon>
        <taxon>Helicobacteraceae</taxon>
        <taxon>Helicobacter</taxon>
    </lineage>
</organism>
<feature type="domain" description="Thioredoxin" evidence="5">
    <location>
        <begin position="56"/>
        <end position="191"/>
    </location>
</feature>
<comment type="subcellular location">
    <subcellularLocation>
        <location evidence="1">Cell envelope</location>
    </subcellularLocation>
</comment>
<keyword evidence="7" id="KW-1185">Reference proteome</keyword>
<evidence type="ECO:0000256" key="3">
    <source>
        <dbReference type="ARBA" id="ARBA00023157"/>
    </source>
</evidence>
<dbReference type="InterPro" id="IPR012336">
    <property type="entry name" value="Thioredoxin-like_fold"/>
</dbReference>
<dbReference type="EMBL" id="NBIU01000005">
    <property type="protein sequence ID" value="PZT48623.1"/>
    <property type="molecule type" value="Genomic_DNA"/>
</dbReference>
<dbReference type="PANTHER" id="PTHR42852">
    <property type="entry name" value="THIOL:DISULFIDE INTERCHANGE PROTEIN DSBE"/>
    <property type="match status" value="1"/>
</dbReference>